<keyword evidence="1" id="KW-0167">Capsid protein</keyword>
<organism evidence="1 2">
    <name type="scientific">Rosenbergiella gaditana</name>
    <dbReference type="NCBI Taxonomy" id="2726987"/>
    <lineage>
        <taxon>Bacteria</taxon>
        <taxon>Pseudomonadati</taxon>
        <taxon>Pseudomonadota</taxon>
        <taxon>Gammaproteobacteria</taxon>
        <taxon>Enterobacterales</taxon>
        <taxon>Erwiniaceae</taxon>
        <taxon>Rosenbergiella</taxon>
    </lineage>
</organism>
<proteinExistence type="predicted"/>
<protein>
    <submittedName>
        <fullName evidence="1">Phage coat protein</fullName>
    </submittedName>
</protein>
<gene>
    <name evidence="1" type="ORF">HH682_13505</name>
</gene>
<evidence type="ECO:0000313" key="2">
    <source>
        <dbReference type="Proteomes" id="UP000790096"/>
    </source>
</evidence>
<dbReference type="EMBL" id="JABBFR010000023">
    <property type="protein sequence ID" value="MBT0725416.1"/>
    <property type="molecule type" value="Genomic_DNA"/>
</dbReference>
<comment type="caution">
    <text evidence="1">The sequence shown here is derived from an EMBL/GenBank/DDBJ whole genome shotgun (WGS) entry which is preliminary data.</text>
</comment>
<dbReference type="Proteomes" id="UP000790096">
    <property type="component" value="Unassembled WGS sequence"/>
</dbReference>
<dbReference type="RefSeq" id="WP_214238060.1">
    <property type="nucleotide sequence ID" value="NZ_JABBFR010000023.1"/>
</dbReference>
<reference evidence="1 2" key="1">
    <citation type="submission" date="2020-04" db="EMBL/GenBank/DDBJ databases">
        <title>Genome sequencing of Rosenbergiella species.</title>
        <authorList>
            <person name="Alvarez-Perez S."/>
            <person name="Lievens B."/>
        </authorList>
    </citation>
    <scope>NUCLEOTIDE SEQUENCE [LARGE SCALE GENOMIC DNA]</scope>
    <source>
        <strain evidence="1 2">S61</strain>
    </source>
</reference>
<name>A0ABS5SZ91_9GAMM</name>
<keyword evidence="2" id="KW-1185">Reference proteome</keyword>
<evidence type="ECO:0000313" key="1">
    <source>
        <dbReference type="EMBL" id="MBT0725416.1"/>
    </source>
</evidence>
<dbReference type="InterPro" id="IPR046227">
    <property type="entry name" value="DUF6260"/>
</dbReference>
<sequence>MFVFSKSIGEKTNNLAVNSYQFAQLAQERQAAMNHQGVNVMEEIASRVNIASKLNGINAVRSPLDLYKTFDQTVLSQFTNQDEFTLLNDLTPLSRSVRINTTVYEYAKSGGKMWGHTSMSGQIGAALDSVAYEYDGTMVPVHDTGFKFDWRDARLNNPDAFDVISDAQAESTAQIRRTYADYIFNGFRDAEGNFVQFDGKTWKGVKADERVGQVTLTTNLATSNDPKAIRKQAIALRDAVRVTNLQYGDQTWYTSQEVMSNLEQYFSDNYAAPTLYEELLKLTGIAAIKVDAQLTGNQVLIVPLRSGVIAPIVGQAFGTVADPRPFYNSDYVWRTWGAAGLMVKTDIQGRFSVIFATGK</sequence>
<accession>A0ABS5SZ91</accession>
<dbReference type="Pfam" id="PF19774">
    <property type="entry name" value="DUF6260"/>
    <property type="match status" value="1"/>
</dbReference>
<keyword evidence="1" id="KW-0946">Virion</keyword>